<reference evidence="2 3" key="1">
    <citation type="submission" date="2018-07" db="EMBL/GenBank/DDBJ databases">
        <title>Genomic Encyclopedia of Type Strains, Phase III (KMG-III): the genomes of soil and plant-associated and newly described type strains.</title>
        <authorList>
            <person name="Whitman W."/>
        </authorList>
    </citation>
    <scope>NUCLEOTIDE SEQUENCE [LARGE SCALE GENOMIC DNA]</scope>
    <source>
        <strain evidence="2 3">CECT 7506</strain>
    </source>
</reference>
<gene>
    <name evidence="2" type="ORF">DFP97_11144</name>
</gene>
<dbReference type="InterPro" id="IPR036679">
    <property type="entry name" value="FlgN-like_sf"/>
</dbReference>
<evidence type="ECO:0000313" key="3">
    <source>
        <dbReference type="Proteomes" id="UP000252415"/>
    </source>
</evidence>
<dbReference type="RefSeq" id="WP_114381536.1">
    <property type="nucleotide sequence ID" value="NZ_QPJD01000011.1"/>
</dbReference>
<organism evidence="2 3">
    <name type="scientific">Paenibacillus prosopidis</name>
    <dbReference type="NCBI Taxonomy" id="630520"/>
    <lineage>
        <taxon>Bacteria</taxon>
        <taxon>Bacillati</taxon>
        <taxon>Bacillota</taxon>
        <taxon>Bacilli</taxon>
        <taxon>Bacillales</taxon>
        <taxon>Paenibacillaceae</taxon>
        <taxon>Paenibacillus</taxon>
    </lineage>
</organism>
<accession>A0A368VYW5</accession>
<dbReference type="Pfam" id="PF05130">
    <property type="entry name" value="FlgN"/>
    <property type="match status" value="1"/>
</dbReference>
<dbReference type="EMBL" id="QPJD01000011">
    <property type="protein sequence ID" value="RCW44819.1"/>
    <property type="molecule type" value="Genomic_DNA"/>
</dbReference>
<dbReference type="AlphaFoldDB" id="A0A368VYW5"/>
<keyword evidence="3" id="KW-1185">Reference proteome</keyword>
<evidence type="ECO:0000256" key="1">
    <source>
        <dbReference type="ARBA" id="ARBA00022795"/>
    </source>
</evidence>
<protein>
    <submittedName>
        <fullName evidence="2">FlgN protein</fullName>
    </submittedName>
</protein>
<dbReference type="Proteomes" id="UP000252415">
    <property type="component" value="Unassembled WGS sequence"/>
</dbReference>
<dbReference type="GO" id="GO:0044780">
    <property type="term" value="P:bacterial-type flagellum assembly"/>
    <property type="evidence" value="ECO:0007669"/>
    <property type="project" value="InterPro"/>
</dbReference>
<dbReference type="InterPro" id="IPR007809">
    <property type="entry name" value="FlgN-like"/>
</dbReference>
<evidence type="ECO:0000313" key="2">
    <source>
        <dbReference type="EMBL" id="RCW44819.1"/>
    </source>
</evidence>
<sequence length="167" mass="19920">MNEYIQQILFILQELLDEHRQLIEYGNAKTEAITANSVETISYISSKEKKSLQHILELEQRRIFLIGKYMLDQKLTSHRSFKMEKLIQAVYHAYEKQQLQTLWRELSAVMKELQEINEFNQQLVKMTLEYLHFTQDLLLGPTEEEATYHRAVQGMAYNRSSRFNTRT</sequence>
<dbReference type="OrthoDB" id="2660802at2"/>
<name>A0A368VYW5_9BACL</name>
<dbReference type="SUPFAM" id="SSF140566">
    <property type="entry name" value="FlgN-like"/>
    <property type="match status" value="1"/>
</dbReference>
<comment type="caution">
    <text evidence="2">The sequence shown here is derived from an EMBL/GenBank/DDBJ whole genome shotgun (WGS) entry which is preliminary data.</text>
</comment>
<dbReference type="Gene3D" id="1.20.58.300">
    <property type="entry name" value="FlgN-like"/>
    <property type="match status" value="1"/>
</dbReference>
<proteinExistence type="predicted"/>
<keyword evidence="1" id="KW-1005">Bacterial flagellum biogenesis</keyword>